<dbReference type="Proteomes" id="UP000275321">
    <property type="component" value="Unassembled WGS sequence"/>
</dbReference>
<sequence length="84" mass="9844">MAYFQEIASDLFVISFINKFKNDENEFSNRMNKVLLLYDIKKAFSILQYVVAYKVVKLESIKKILNTYIENLLSFDEKFGSASN</sequence>
<comment type="caution">
    <text evidence="1">The sequence shown here is derived from an EMBL/GenBank/DDBJ whole genome shotgun (WGS) entry which is preliminary data.</text>
</comment>
<gene>
    <name evidence="1" type="ORF">EGK68_21230</name>
</gene>
<dbReference type="EMBL" id="RHWT01000037">
    <property type="protein sequence ID" value="RSB27757.1"/>
    <property type="molecule type" value="Genomic_DNA"/>
</dbReference>
<name>A0A427KGF1_ENTCL</name>
<proteinExistence type="predicted"/>
<reference evidence="1 2" key="1">
    <citation type="submission" date="2018-10" db="EMBL/GenBank/DDBJ databases">
        <title>Transmission dynamics of multidrug resistant bacteria on intensive care unit surfaces.</title>
        <authorList>
            <person name="D'Souza A.W."/>
            <person name="Potter R.F."/>
            <person name="Wallace M."/>
            <person name="Shupe A."/>
            <person name="Patel S."/>
            <person name="Sun S."/>
            <person name="Gul D."/>
            <person name="Kwon J.H."/>
            <person name="Andleeb S."/>
            <person name="Burnham C.-A.D."/>
            <person name="Dantas G."/>
        </authorList>
    </citation>
    <scope>NUCLEOTIDE SEQUENCE [LARGE SCALE GENOMIC DNA]</scope>
    <source>
        <strain evidence="1 2">EC_073</strain>
    </source>
</reference>
<organism evidence="1 2">
    <name type="scientific">Enterobacter cloacae</name>
    <dbReference type="NCBI Taxonomy" id="550"/>
    <lineage>
        <taxon>Bacteria</taxon>
        <taxon>Pseudomonadati</taxon>
        <taxon>Pseudomonadota</taxon>
        <taxon>Gammaproteobacteria</taxon>
        <taxon>Enterobacterales</taxon>
        <taxon>Enterobacteriaceae</taxon>
        <taxon>Enterobacter</taxon>
        <taxon>Enterobacter cloacae complex</taxon>
    </lineage>
</organism>
<protein>
    <recommendedName>
        <fullName evidence="3">Reverse transcriptase domain-containing protein</fullName>
    </recommendedName>
</protein>
<accession>A0A427KGF1</accession>
<evidence type="ECO:0008006" key="3">
    <source>
        <dbReference type="Google" id="ProtNLM"/>
    </source>
</evidence>
<evidence type="ECO:0000313" key="2">
    <source>
        <dbReference type="Proteomes" id="UP000275321"/>
    </source>
</evidence>
<dbReference type="AlphaFoldDB" id="A0A427KGF1"/>
<dbReference type="RefSeq" id="WP_125366273.1">
    <property type="nucleotide sequence ID" value="NZ_RHWT01000037.1"/>
</dbReference>
<evidence type="ECO:0000313" key="1">
    <source>
        <dbReference type="EMBL" id="RSB27757.1"/>
    </source>
</evidence>